<keyword evidence="1" id="KW-0614">Plasmid</keyword>
<geneLocation type="plasmid" evidence="2">
    <name>pzkmb2</name>
</geneLocation>
<evidence type="ECO:0000313" key="2">
    <source>
        <dbReference type="Proteomes" id="UP000249579"/>
    </source>
</evidence>
<dbReference type="EMBL" id="PZJG01000031">
    <property type="protein sequence ID" value="RAK47696.1"/>
    <property type="molecule type" value="Genomic_DNA"/>
</dbReference>
<proteinExistence type="predicted"/>
<dbReference type="RefSeq" id="WP_111744495.1">
    <property type="nucleotide sequence ID" value="NZ_CM009973.1"/>
</dbReference>
<reference evidence="1 2" key="1">
    <citation type="journal article" date="2018" name="Front. Microbiol.">
        <title>Description and Comparative Genomics of Macrococcus caseolyticus subsp. hominis subsp. nov., Macrococcus goetzii sp. nov., Macrococcus epidermidis sp. nov., and Macrococcus bohemicus sp. nov., Novel Macrococci From Human Clinical Material With Virulence Potential and Suspected Uptake of Foreign DNA by Natural Transformation.</title>
        <authorList>
            <person name="Maslanova I."/>
            <person name="Wertheimer Z."/>
            <person name="Sedlacek I."/>
            <person name="Svec P."/>
            <person name="Indrakova A."/>
            <person name="Kovarovic V."/>
            <person name="Schumann P."/>
            <person name="Sproer C."/>
            <person name="Kralova S."/>
            <person name="Sedo O."/>
            <person name="Kristofova L."/>
            <person name="Vrbovska V."/>
            <person name="Fuzik T."/>
            <person name="Petras P."/>
            <person name="Zdrahal Z."/>
            <person name="Ruzickova V."/>
            <person name="Doskar J."/>
            <person name="Pantucek R."/>
        </authorList>
    </citation>
    <scope>NUCLEOTIDE SEQUENCE [LARGE SCALE GENOMIC DNA]</scope>
    <source>
        <strain evidence="1 2">03/115</strain>
        <plasmid evidence="1">pZKMB2</plasmid>
    </source>
</reference>
<name>A0A328A050_9STAP</name>
<sequence length="98" mass="11534">MTKNYEDIMKKYECTFIDKTIFTIIKSSYVEKIFEFTDFDKKEHHIVHLLSNFNIADKDVLAEITILPILHLHSIKEIDKYEDIYCIISQAGESIESS</sequence>
<evidence type="ECO:0000313" key="1">
    <source>
        <dbReference type="EMBL" id="RAK47696.1"/>
    </source>
</evidence>
<protein>
    <submittedName>
        <fullName evidence="1">Uncharacterized protein</fullName>
    </submittedName>
</protein>
<comment type="caution">
    <text evidence="1">The sequence shown here is derived from an EMBL/GenBank/DDBJ whole genome shotgun (WGS) entry which is preliminary data.</text>
</comment>
<dbReference type="AlphaFoldDB" id="A0A328A050"/>
<accession>A0A328A050</accession>
<gene>
    <name evidence="1" type="ORF">BHX94_12645</name>
</gene>
<organism evidence="1 2">
    <name type="scientific">Macrococcoides bohemicum</name>
    <dbReference type="NCBI Taxonomy" id="1903056"/>
    <lineage>
        <taxon>Bacteria</taxon>
        <taxon>Bacillati</taxon>
        <taxon>Bacillota</taxon>
        <taxon>Bacilli</taxon>
        <taxon>Bacillales</taxon>
        <taxon>Staphylococcaceae</taxon>
        <taxon>Macrococcoides</taxon>
    </lineage>
</organism>
<dbReference type="Proteomes" id="UP000249579">
    <property type="component" value="Plasmid pZKMB2"/>
</dbReference>